<evidence type="ECO:0000313" key="3">
    <source>
        <dbReference type="Proteomes" id="UP000712080"/>
    </source>
</evidence>
<organism evidence="2 3">
    <name type="scientific">Flavobacterium silvaticum</name>
    <dbReference type="NCBI Taxonomy" id="1852020"/>
    <lineage>
        <taxon>Bacteria</taxon>
        <taxon>Pseudomonadati</taxon>
        <taxon>Bacteroidota</taxon>
        <taxon>Flavobacteriia</taxon>
        <taxon>Flavobacteriales</taxon>
        <taxon>Flavobacteriaceae</taxon>
        <taxon>Flavobacterium</taxon>
    </lineage>
</organism>
<keyword evidence="1" id="KW-0732">Signal</keyword>
<accession>A0A972JIA1</accession>
<comment type="caution">
    <text evidence="2">The sequence shown here is derived from an EMBL/GenBank/DDBJ whole genome shotgun (WGS) entry which is preliminary data.</text>
</comment>
<evidence type="ECO:0000313" key="2">
    <source>
        <dbReference type="EMBL" id="NMH28785.1"/>
    </source>
</evidence>
<dbReference type="Proteomes" id="UP000712080">
    <property type="component" value="Unassembled WGS sequence"/>
</dbReference>
<dbReference type="AlphaFoldDB" id="A0A972JIA1"/>
<evidence type="ECO:0000256" key="1">
    <source>
        <dbReference type="SAM" id="SignalP"/>
    </source>
</evidence>
<protein>
    <submittedName>
        <fullName evidence="2">Uncharacterized protein</fullName>
    </submittedName>
</protein>
<sequence length="142" mass="16005">MKHYYLSILLLFAGLIANAQSGMATGKNTDSKIREVYGNQTETMIMNDKDRKQLLADMLQTRAILVNQAESSSEKFPKISSVPLFNKYNPELERDTTGPAFNPDTFNVLKYKIPLTANRTLVYRIDGTNYLLVVNPQIVAKS</sequence>
<proteinExistence type="predicted"/>
<name>A0A972JIA1_9FLAO</name>
<keyword evidence="3" id="KW-1185">Reference proteome</keyword>
<dbReference type="RefSeq" id="WP_169527897.1">
    <property type="nucleotide sequence ID" value="NZ_JAAMPU010000107.1"/>
</dbReference>
<feature type="chain" id="PRO_5036799806" evidence="1">
    <location>
        <begin position="20"/>
        <end position="142"/>
    </location>
</feature>
<dbReference type="EMBL" id="JAAMPU010000107">
    <property type="protein sequence ID" value="NMH28785.1"/>
    <property type="molecule type" value="Genomic_DNA"/>
</dbReference>
<reference evidence="2" key="1">
    <citation type="submission" date="2020-02" db="EMBL/GenBank/DDBJ databases">
        <title>Flavobacterium sp. genome.</title>
        <authorList>
            <person name="Jung H.S."/>
            <person name="Baek J.H."/>
            <person name="Jeon C.O."/>
        </authorList>
    </citation>
    <scope>NUCLEOTIDE SEQUENCE</scope>
    <source>
        <strain evidence="2">SE-s28</strain>
    </source>
</reference>
<gene>
    <name evidence="2" type="ORF">G6047_12140</name>
</gene>
<feature type="signal peptide" evidence="1">
    <location>
        <begin position="1"/>
        <end position="19"/>
    </location>
</feature>